<keyword evidence="2" id="KW-0472">Membrane</keyword>
<evidence type="ECO:0000256" key="2">
    <source>
        <dbReference type="SAM" id="Phobius"/>
    </source>
</evidence>
<feature type="compositionally biased region" description="Polar residues" evidence="1">
    <location>
        <begin position="325"/>
        <end position="334"/>
    </location>
</feature>
<proteinExistence type="predicted"/>
<dbReference type="Proteomes" id="UP000623467">
    <property type="component" value="Unassembled WGS sequence"/>
</dbReference>
<evidence type="ECO:0000313" key="3">
    <source>
        <dbReference type="EMBL" id="KAF7364375.1"/>
    </source>
</evidence>
<feature type="transmembrane region" description="Helical" evidence="2">
    <location>
        <begin position="214"/>
        <end position="234"/>
    </location>
</feature>
<dbReference type="EMBL" id="JACAZH010000007">
    <property type="protein sequence ID" value="KAF7364375.1"/>
    <property type="molecule type" value="Genomic_DNA"/>
</dbReference>
<keyword evidence="2" id="KW-0812">Transmembrane</keyword>
<dbReference type="AlphaFoldDB" id="A0A8H7D7L7"/>
<comment type="caution">
    <text evidence="3">The sequence shown here is derived from an EMBL/GenBank/DDBJ whole genome shotgun (WGS) entry which is preliminary data.</text>
</comment>
<reference evidence="3" key="1">
    <citation type="submission" date="2020-05" db="EMBL/GenBank/DDBJ databases">
        <title>Mycena genomes resolve the evolution of fungal bioluminescence.</title>
        <authorList>
            <person name="Tsai I.J."/>
        </authorList>
    </citation>
    <scope>NUCLEOTIDE SEQUENCE</scope>
    <source>
        <strain evidence="3">160909Yilan</strain>
    </source>
</reference>
<feature type="compositionally biased region" description="Gly residues" evidence="1">
    <location>
        <begin position="335"/>
        <end position="344"/>
    </location>
</feature>
<gene>
    <name evidence="3" type="ORF">MSAN_01098100</name>
</gene>
<feature type="region of interest" description="Disordered" evidence="1">
    <location>
        <begin position="323"/>
        <end position="360"/>
    </location>
</feature>
<evidence type="ECO:0000256" key="1">
    <source>
        <dbReference type="SAM" id="MobiDB-lite"/>
    </source>
</evidence>
<accession>A0A8H7D7L7</accession>
<evidence type="ECO:0000313" key="4">
    <source>
        <dbReference type="Proteomes" id="UP000623467"/>
    </source>
</evidence>
<protein>
    <submittedName>
        <fullName evidence="3">Uncharacterized protein</fullName>
    </submittedName>
</protein>
<sequence>MQLDSDLRLLPPSLLRVLLVNVLSAGVGRWGMHNHDHKSASASAPQDSDQNAKRGLLDSVLGGLLPTTPLLPSVTLSYHIDQSLDIKDLDDNVCDKYAVQTRFLEHRYHIDQSLDIDDLDDNVCDKYAVQTRFLEHRPNVTKFLPTQHFKPVNCNGYEVRANLIFTRVPTPLRTNIQSMFMKRYSTAVPPSSSLPAAAPPVAIATHKHKVSSSAVAGIVLAIIILLCASIALFWRIRRRRRQSCAQIFDCDAEMNRGGRTISPFTLLVAARSVGNGSGNATGASGELDADADACGISASTIGRQRLETQLRAATKMVELEELAEGTTTSHSNPGNRGGGGGGGEGGEELVSPTGASAAAPPELRSLEAELVAAREQNDILMARINAMDSAWGMGIGGEAPPEYA</sequence>
<organism evidence="3 4">
    <name type="scientific">Mycena sanguinolenta</name>
    <dbReference type="NCBI Taxonomy" id="230812"/>
    <lineage>
        <taxon>Eukaryota</taxon>
        <taxon>Fungi</taxon>
        <taxon>Dikarya</taxon>
        <taxon>Basidiomycota</taxon>
        <taxon>Agaricomycotina</taxon>
        <taxon>Agaricomycetes</taxon>
        <taxon>Agaricomycetidae</taxon>
        <taxon>Agaricales</taxon>
        <taxon>Marasmiineae</taxon>
        <taxon>Mycenaceae</taxon>
        <taxon>Mycena</taxon>
    </lineage>
</organism>
<keyword evidence="4" id="KW-1185">Reference proteome</keyword>
<name>A0A8H7D7L7_9AGAR</name>
<keyword evidence="2" id="KW-1133">Transmembrane helix</keyword>